<dbReference type="InterPro" id="IPR022742">
    <property type="entry name" value="Hydrolase_4"/>
</dbReference>
<keyword evidence="3" id="KW-1185">Reference proteome</keyword>
<dbReference type="InterPro" id="IPR029058">
    <property type="entry name" value="AB_hydrolase_fold"/>
</dbReference>
<evidence type="ECO:0000259" key="1">
    <source>
        <dbReference type="Pfam" id="PF12146"/>
    </source>
</evidence>
<dbReference type="EMBL" id="CASHTH010001687">
    <property type="protein sequence ID" value="CAI8018087.1"/>
    <property type="molecule type" value="Genomic_DNA"/>
</dbReference>
<dbReference type="Proteomes" id="UP001174909">
    <property type="component" value="Unassembled WGS sequence"/>
</dbReference>
<dbReference type="AlphaFoldDB" id="A0AA35WLB9"/>
<accession>A0AA35WLB9</accession>
<name>A0AA35WLB9_GEOBA</name>
<proteinExistence type="predicted"/>
<organism evidence="2 3">
    <name type="scientific">Geodia barretti</name>
    <name type="common">Barrett's horny sponge</name>
    <dbReference type="NCBI Taxonomy" id="519541"/>
    <lineage>
        <taxon>Eukaryota</taxon>
        <taxon>Metazoa</taxon>
        <taxon>Porifera</taxon>
        <taxon>Demospongiae</taxon>
        <taxon>Heteroscleromorpha</taxon>
        <taxon>Tetractinellida</taxon>
        <taxon>Astrophorina</taxon>
        <taxon>Geodiidae</taxon>
        <taxon>Geodia</taxon>
    </lineage>
</organism>
<dbReference type="Gene3D" id="3.40.50.1820">
    <property type="entry name" value="alpha/beta hydrolase"/>
    <property type="match status" value="2"/>
</dbReference>
<dbReference type="Pfam" id="PF12146">
    <property type="entry name" value="Hydrolase_4"/>
    <property type="match status" value="1"/>
</dbReference>
<evidence type="ECO:0000313" key="3">
    <source>
        <dbReference type="Proteomes" id="UP001174909"/>
    </source>
</evidence>
<dbReference type="PANTHER" id="PTHR12277:SF81">
    <property type="entry name" value="PROTEIN ABHD13"/>
    <property type="match status" value="1"/>
</dbReference>
<reference evidence="2" key="1">
    <citation type="submission" date="2023-03" db="EMBL/GenBank/DDBJ databases">
        <authorList>
            <person name="Steffen K."/>
            <person name="Cardenas P."/>
        </authorList>
    </citation>
    <scope>NUCLEOTIDE SEQUENCE</scope>
</reference>
<gene>
    <name evidence="2" type="ORF">GBAR_LOCUS10920</name>
</gene>
<dbReference type="SUPFAM" id="SSF53474">
    <property type="entry name" value="alpha/beta-Hydrolases"/>
    <property type="match status" value="1"/>
</dbReference>
<comment type="caution">
    <text evidence="2">The sequence shown here is derived from an EMBL/GenBank/DDBJ whole genome shotgun (WGS) entry which is preliminary data.</text>
</comment>
<evidence type="ECO:0000313" key="2">
    <source>
        <dbReference type="EMBL" id="CAI8018087.1"/>
    </source>
</evidence>
<dbReference type="PANTHER" id="PTHR12277">
    <property type="entry name" value="ALPHA/BETA HYDROLASE DOMAIN-CONTAINING PROTEIN"/>
    <property type="match status" value="1"/>
</dbReference>
<feature type="domain" description="Serine aminopeptidase S33" evidence="1">
    <location>
        <begin position="58"/>
        <end position="159"/>
    </location>
</feature>
<protein>
    <submittedName>
        <fullName evidence="2">Protein bem46</fullName>
    </submittedName>
</protein>
<sequence length="270" mass="29290">MTAVDYSVLDNPEASARSFHPLRGWADTPPGAVDYGITVADGTVLSSRFFAVGRDNPTVLFFYGGGENVARYDEIAPHYNEIGANFLVADYRGFGASSGSPSFNSILSDAHQVLDWLRETMQALRFTGPLYVMGRSMGRHSAGELAITAADRINGVIIESGRPNLGRIAEGLEAEVVQALEDDYQAKFYSIDIPTLVIHGQWDESAPLADAVDMFNKLETAHKHLEIIPGAGHNDLMYVGFQQYFNAIKGFMARYAGPSPATATTGDTTE</sequence>